<dbReference type="EMBL" id="JBAMIC010000024">
    <property type="protein sequence ID" value="KAK7089937.1"/>
    <property type="molecule type" value="Genomic_DNA"/>
</dbReference>
<keyword evidence="5" id="KW-0690">Ribosome biogenesis</keyword>
<feature type="compositionally biased region" description="Basic residues" evidence="7">
    <location>
        <begin position="73"/>
        <end position="85"/>
    </location>
</feature>
<evidence type="ECO:0000256" key="7">
    <source>
        <dbReference type="SAM" id="MobiDB-lite"/>
    </source>
</evidence>
<gene>
    <name evidence="8" type="ORF">V1264_009813</name>
</gene>
<dbReference type="PANTHER" id="PTHR14211">
    <property type="entry name" value="GLIOMA SUPPRESSOR CANDIDATE REGION GENE 2"/>
    <property type="match status" value="1"/>
</dbReference>
<keyword evidence="6" id="KW-0539">Nucleus</keyword>
<evidence type="ECO:0000313" key="9">
    <source>
        <dbReference type="Proteomes" id="UP001374579"/>
    </source>
</evidence>
<keyword evidence="9" id="KW-1185">Reference proteome</keyword>
<accession>A0AAN9AN37</accession>
<evidence type="ECO:0000313" key="8">
    <source>
        <dbReference type="EMBL" id="KAK7089937.1"/>
    </source>
</evidence>
<evidence type="ECO:0000256" key="1">
    <source>
        <dbReference type="ARBA" id="ARBA00004604"/>
    </source>
</evidence>
<dbReference type="PANTHER" id="PTHR14211:SF7">
    <property type="entry name" value="RIBOSOME BIOGENESIS PROTEIN NOP53"/>
    <property type="match status" value="1"/>
</dbReference>
<dbReference type="GO" id="GO:0000027">
    <property type="term" value="P:ribosomal large subunit assembly"/>
    <property type="evidence" value="ECO:0007669"/>
    <property type="project" value="TreeGrafter"/>
</dbReference>
<dbReference type="Pfam" id="PF07767">
    <property type="entry name" value="Nop53"/>
    <property type="match status" value="1"/>
</dbReference>
<dbReference type="GO" id="GO:0006364">
    <property type="term" value="P:rRNA processing"/>
    <property type="evidence" value="ECO:0007669"/>
    <property type="project" value="TreeGrafter"/>
</dbReference>
<reference evidence="8 9" key="1">
    <citation type="submission" date="2024-02" db="EMBL/GenBank/DDBJ databases">
        <title>Chromosome-scale genome assembly of the rough periwinkle Littorina saxatilis.</title>
        <authorList>
            <person name="De Jode A."/>
            <person name="Faria R."/>
            <person name="Formenti G."/>
            <person name="Sims Y."/>
            <person name="Smith T.P."/>
            <person name="Tracey A."/>
            <person name="Wood J.M.D."/>
            <person name="Zagrodzka Z.B."/>
            <person name="Johannesson K."/>
            <person name="Butlin R.K."/>
            <person name="Leder E.H."/>
        </authorList>
    </citation>
    <scope>NUCLEOTIDE SEQUENCE [LARGE SCALE GENOMIC DNA]</scope>
    <source>
        <strain evidence="8">Snail1</strain>
        <tissue evidence="8">Muscle</tissue>
    </source>
</reference>
<comment type="similarity">
    <text evidence="3">Belongs to the NOP53 family.</text>
</comment>
<dbReference type="InterPro" id="IPR011687">
    <property type="entry name" value="Nop53/GLTSCR2"/>
</dbReference>
<evidence type="ECO:0000256" key="2">
    <source>
        <dbReference type="ARBA" id="ARBA00004642"/>
    </source>
</evidence>
<dbReference type="Proteomes" id="UP001374579">
    <property type="component" value="Unassembled WGS sequence"/>
</dbReference>
<evidence type="ECO:0000256" key="3">
    <source>
        <dbReference type="ARBA" id="ARBA00008838"/>
    </source>
</evidence>
<name>A0AAN9AN37_9CAEN</name>
<evidence type="ECO:0000256" key="5">
    <source>
        <dbReference type="ARBA" id="ARBA00022517"/>
    </source>
</evidence>
<proteinExistence type="inferred from homology"/>
<comment type="subcellular location">
    <subcellularLocation>
        <location evidence="1">Nucleus</location>
        <location evidence="1">Nucleolus</location>
    </subcellularLocation>
    <subcellularLocation>
        <location evidence="2">Nucleus</location>
        <location evidence="2">Nucleoplasm</location>
    </subcellularLocation>
</comment>
<dbReference type="GO" id="GO:0008097">
    <property type="term" value="F:5S rRNA binding"/>
    <property type="evidence" value="ECO:0007669"/>
    <property type="project" value="TreeGrafter"/>
</dbReference>
<sequence>MPLIRGHLSKKDTFCLVQGILSLTDVTVDEPEMELKLSSELVPNLRSVKPEGNLLEDRYRSMQMRNLVEPRAKVNKKKTKKKKFEKKSFREITV</sequence>
<evidence type="ECO:0000256" key="6">
    <source>
        <dbReference type="ARBA" id="ARBA00023242"/>
    </source>
</evidence>
<evidence type="ECO:0000256" key="4">
    <source>
        <dbReference type="ARBA" id="ARBA00018339"/>
    </source>
</evidence>
<protein>
    <recommendedName>
        <fullName evidence="4">Ribosome biogenesis protein NOP53</fullName>
    </recommendedName>
</protein>
<dbReference type="GO" id="GO:0005730">
    <property type="term" value="C:nucleolus"/>
    <property type="evidence" value="ECO:0007669"/>
    <property type="project" value="UniProtKB-SubCell"/>
</dbReference>
<dbReference type="AlphaFoldDB" id="A0AAN9AN37"/>
<feature type="region of interest" description="Disordered" evidence="7">
    <location>
        <begin position="72"/>
        <end position="94"/>
    </location>
</feature>
<organism evidence="8 9">
    <name type="scientific">Littorina saxatilis</name>
    <dbReference type="NCBI Taxonomy" id="31220"/>
    <lineage>
        <taxon>Eukaryota</taxon>
        <taxon>Metazoa</taxon>
        <taxon>Spiralia</taxon>
        <taxon>Lophotrochozoa</taxon>
        <taxon>Mollusca</taxon>
        <taxon>Gastropoda</taxon>
        <taxon>Caenogastropoda</taxon>
        <taxon>Littorinimorpha</taxon>
        <taxon>Littorinoidea</taxon>
        <taxon>Littorinidae</taxon>
        <taxon>Littorina</taxon>
    </lineage>
</organism>
<dbReference type="GO" id="GO:0005654">
    <property type="term" value="C:nucleoplasm"/>
    <property type="evidence" value="ECO:0007669"/>
    <property type="project" value="UniProtKB-SubCell"/>
</dbReference>
<comment type="caution">
    <text evidence="8">The sequence shown here is derived from an EMBL/GenBank/DDBJ whole genome shotgun (WGS) entry which is preliminary data.</text>
</comment>